<keyword evidence="5 7" id="KW-1133">Transmembrane helix</keyword>
<accession>A0A0G0MN98</accession>
<feature type="transmembrane region" description="Helical" evidence="7">
    <location>
        <begin position="230"/>
        <end position="249"/>
    </location>
</feature>
<feature type="transmembrane region" description="Helical" evidence="7">
    <location>
        <begin position="44"/>
        <end position="62"/>
    </location>
</feature>
<feature type="transmembrane region" description="Helical" evidence="7">
    <location>
        <begin position="12"/>
        <end position="32"/>
    </location>
</feature>
<dbReference type="STRING" id="1619100.UT34_C0002G0071"/>
<keyword evidence="4 7" id="KW-0812">Transmembrane</keyword>
<dbReference type="GO" id="GO:0016413">
    <property type="term" value="F:O-acetyltransferase activity"/>
    <property type="evidence" value="ECO:0007669"/>
    <property type="project" value="TreeGrafter"/>
</dbReference>
<organism evidence="9 10">
    <name type="scientific">candidate division WS6 bacterium GW2011_GWF2_39_15</name>
    <dbReference type="NCBI Taxonomy" id="1619100"/>
    <lineage>
        <taxon>Bacteria</taxon>
        <taxon>Candidatus Dojkabacteria</taxon>
    </lineage>
</organism>
<dbReference type="PANTHER" id="PTHR40074:SF2">
    <property type="entry name" value="O-ACETYLTRANSFERASE WECH"/>
    <property type="match status" value="1"/>
</dbReference>
<feature type="transmembrane region" description="Helical" evidence="7">
    <location>
        <begin position="175"/>
        <end position="194"/>
    </location>
</feature>
<dbReference type="GO" id="GO:0005886">
    <property type="term" value="C:plasma membrane"/>
    <property type="evidence" value="ECO:0007669"/>
    <property type="project" value="UniProtKB-SubCell"/>
</dbReference>
<dbReference type="EMBL" id="LBWK01000002">
    <property type="protein sequence ID" value="KKR05564.1"/>
    <property type="molecule type" value="Genomic_DNA"/>
</dbReference>
<dbReference type="PANTHER" id="PTHR40074">
    <property type="entry name" value="O-ACETYLTRANSFERASE WECH"/>
    <property type="match status" value="1"/>
</dbReference>
<feature type="transmembrane region" description="Helical" evidence="7">
    <location>
        <begin position="74"/>
        <end position="96"/>
    </location>
</feature>
<evidence type="ECO:0000256" key="3">
    <source>
        <dbReference type="ARBA" id="ARBA00022475"/>
    </source>
</evidence>
<dbReference type="Pfam" id="PF01757">
    <property type="entry name" value="Acyl_transf_3"/>
    <property type="match status" value="1"/>
</dbReference>
<comment type="caution">
    <text evidence="9">The sequence shown here is derived from an EMBL/GenBank/DDBJ whole genome shotgun (WGS) entry which is preliminary data.</text>
</comment>
<dbReference type="InterPro" id="IPR002656">
    <property type="entry name" value="Acyl_transf_3_dom"/>
</dbReference>
<gene>
    <name evidence="9" type="ORF">UT34_C0002G0071</name>
</gene>
<evidence type="ECO:0000313" key="9">
    <source>
        <dbReference type="EMBL" id="KKR05564.1"/>
    </source>
</evidence>
<comment type="similarity">
    <text evidence="2">Belongs to the acyltransferase 3 family.</text>
</comment>
<dbReference type="GO" id="GO:0009246">
    <property type="term" value="P:enterobacterial common antigen biosynthetic process"/>
    <property type="evidence" value="ECO:0007669"/>
    <property type="project" value="TreeGrafter"/>
</dbReference>
<comment type="subcellular location">
    <subcellularLocation>
        <location evidence="1">Cell membrane</location>
        <topology evidence="1">Multi-pass membrane protein</topology>
    </subcellularLocation>
</comment>
<feature type="transmembrane region" description="Helical" evidence="7">
    <location>
        <begin position="285"/>
        <end position="308"/>
    </location>
</feature>
<evidence type="ECO:0000313" key="10">
    <source>
        <dbReference type="Proteomes" id="UP000034799"/>
    </source>
</evidence>
<dbReference type="Proteomes" id="UP000034799">
    <property type="component" value="Unassembled WGS sequence"/>
</dbReference>
<evidence type="ECO:0000256" key="1">
    <source>
        <dbReference type="ARBA" id="ARBA00004651"/>
    </source>
</evidence>
<feature type="domain" description="Acyltransferase 3" evidence="8">
    <location>
        <begin position="6"/>
        <end position="304"/>
    </location>
</feature>
<feature type="transmembrane region" description="Helical" evidence="7">
    <location>
        <begin position="206"/>
        <end position="224"/>
    </location>
</feature>
<evidence type="ECO:0000256" key="4">
    <source>
        <dbReference type="ARBA" id="ARBA00022692"/>
    </source>
</evidence>
<protein>
    <recommendedName>
        <fullName evidence="8">Acyltransferase 3 domain-containing protein</fullName>
    </recommendedName>
</protein>
<evidence type="ECO:0000256" key="6">
    <source>
        <dbReference type="ARBA" id="ARBA00023136"/>
    </source>
</evidence>
<reference evidence="9 10" key="1">
    <citation type="journal article" date="2015" name="Nature">
        <title>rRNA introns, odd ribosomes, and small enigmatic genomes across a large radiation of phyla.</title>
        <authorList>
            <person name="Brown C.T."/>
            <person name="Hug L.A."/>
            <person name="Thomas B.C."/>
            <person name="Sharon I."/>
            <person name="Castelle C.J."/>
            <person name="Singh A."/>
            <person name="Wilkins M.J."/>
            <person name="Williams K.H."/>
            <person name="Banfield J.F."/>
        </authorList>
    </citation>
    <scope>NUCLEOTIDE SEQUENCE [LARGE SCALE GENOMIC DNA]</scope>
</reference>
<evidence type="ECO:0000256" key="7">
    <source>
        <dbReference type="SAM" id="Phobius"/>
    </source>
</evidence>
<feature type="transmembrane region" description="Helical" evidence="7">
    <location>
        <begin position="116"/>
        <end position="136"/>
    </location>
</feature>
<sequence>MNKRITYIDAIRVFSILCIILIHSTGFVNYFSGSTTAVTILGDFGRFSVTLFIFLSGFSLALKYKNGELKVKEFFISSFFKLIPAYLIWNILYQVYDKGGLPLNISSLKDLILGSAAPHLYFVPVLIGLYVVFPFIWKFRDKILYFLTGAFIIQIISQIVRADALSAAVPIAKDARALFPLFLGYFVLGVFCAINFSKFESVVKKYGLLFIFGVGLAFILNIEYRSEVTYQLYYLTSIPVVFLLFRSVSDPVYSKFAQAGYYIYLMHYLVLEMLMKIQFPEFIPLSLLSILLAIVTYGICYVVSIGYMNTKDYVMRRKDISAIQR</sequence>
<dbReference type="AlphaFoldDB" id="A0A0G0MN98"/>
<keyword evidence="6 7" id="KW-0472">Membrane</keyword>
<feature type="transmembrane region" description="Helical" evidence="7">
    <location>
        <begin position="143"/>
        <end position="160"/>
    </location>
</feature>
<evidence type="ECO:0000256" key="2">
    <source>
        <dbReference type="ARBA" id="ARBA00007400"/>
    </source>
</evidence>
<name>A0A0G0MN98_9BACT</name>
<evidence type="ECO:0000259" key="8">
    <source>
        <dbReference type="Pfam" id="PF01757"/>
    </source>
</evidence>
<evidence type="ECO:0000256" key="5">
    <source>
        <dbReference type="ARBA" id="ARBA00022989"/>
    </source>
</evidence>
<keyword evidence="3" id="KW-1003">Cell membrane</keyword>
<proteinExistence type="inferred from homology"/>